<organism evidence="5 6">
    <name type="scientific">Xenoophorus captivus</name>
    <dbReference type="NCBI Taxonomy" id="1517983"/>
    <lineage>
        <taxon>Eukaryota</taxon>
        <taxon>Metazoa</taxon>
        <taxon>Chordata</taxon>
        <taxon>Craniata</taxon>
        <taxon>Vertebrata</taxon>
        <taxon>Euteleostomi</taxon>
        <taxon>Actinopterygii</taxon>
        <taxon>Neopterygii</taxon>
        <taxon>Teleostei</taxon>
        <taxon>Neoteleostei</taxon>
        <taxon>Acanthomorphata</taxon>
        <taxon>Ovalentaria</taxon>
        <taxon>Atherinomorphae</taxon>
        <taxon>Cyprinodontiformes</taxon>
        <taxon>Goodeidae</taxon>
        <taxon>Xenoophorus</taxon>
    </lineage>
</organism>
<gene>
    <name evidence="5" type="ORF">XENOCAPTIV_013098</name>
</gene>
<keyword evidence="3" id="KW-0472">Membrane</keyword>
<evidence type="ECO:0000256" key="2">
    <source>
        <dbReference type="ARBA" id="ARBA00022837"/>
    </source>
</evidence>
<keyword evidence="1" id="KW-0479">Metal-binding</keyword>
<sequence length="216" mass="24284">MTNNSVRHCPSDEQVLEIEKCDAGDMSGISRKRAREVLQCELTASEFADALGLKPDSLFVDSMFTLADKDGNGYLSFQEFLDVIVIFMKGFSNSYLPLFHGGTVFTLLFGWVVFTLLMNCRSFIEISNGVLSKAQAEDGIKAMMQAAGFDNKEKISWRDFHSLLKDHEKELQFAQLNVKGLRKFKIFICYFSSLTLSDLILCLFGAQGWRNRGGNA</sequence>
<feature type="domain" description="EF-hand" evidence="4">
    <location>
        <begin position="55"/>
        <end position="90"/>
    </location>
</feature>
<name>A0ABV0S8P0_9TELE</name>
<keyword evidence="3" id="KW-0812">Transmembrane</keyword>
<proteinExistence type="predicted"/>
<protein>
    <recommendedName>
        <fullName evidence="4">EF-hand domain-containing protein</fullName>
    </recommendedName>
</protein>
<evidence type="ECO:0000256" key="1">
    <source>
        <dbReference type="ARBA" id="ARBA00022723"/>
    </source>
</evidence>
<dbReference type="InterPro" id="IPR002048">
    <property type="entry name" value="EF_hand_dom"/>
</dbReference>
<evidence type="ECO:0000256" key="3">
    <source>
        <dbReference type="SAM" id="Phobius"/>
    </source>
</evidence>
<evidence type="ECO:0000259" key="4">
    <source>
        <dbReference type="PROSITE" id="PS50222"/>
    </source>
</evidence>
<keyword evidence="6" id="KW-1185">Reference proteome</keyword>
<dbReference type="InterPro" id="IPR011992">
    <property type="entry name" value="EF-hand-dom_pair"/>
</dbReference>
<feature type="transmembrane region" description="Helical" evidence="3">
    <location>
        <begin position="187"/>
        <end position="206"/>
    </location>
</feature>
<dbReference type="Pfam" id="PF00036">
    <property type="entry name" value="EF-hand_1"/>
    <property type="match status" value="1"/>
</dbReference>
<dbReference type="InterPro" id="IPR018247">
    <property type="entry name" value="EF_Hand_1_Ca_BS"/>
</dbReference>
<accession>A0ABV0S8P0</accession>
<keyword evidence="2" id="KW-0106">Calcium</keyword>
<dbReference type="EMBL" id="JAHRIN010069958">
    <property type="protein sequence ID" value="MEQ2216246.1"/>
    <property type="molecule type" value="Genomic_DNA"/>
</dbReference>
<comment type="caution">
    <text evidence="5">The sequence shown here is derived from an EMBL/GenBank/DDBJ whole genome shotgun (WGS) entry which is preliminary data.</text>
</comment>
<dbReference type="Gene3D" id="1.10.238.10">
    <property type="entry name" value="EF-hand"/>
    <property type="match status" value="1"/>
</dbReference>
<dbReference type="PROSITE" id="PS50222">
    <property type="entry name" value="EF_HAND_2"/>
    <property type="match status" value="1"/>
</dbReference>
<dbReference type="PROSITE" id="PS00018">
    <property type="entry name" value="EF_HAND_1"/>
    <property type="match status" value="1"/>
</dbReference>
<dbReference type="Proteomes" id="UP001434883">
    <property type="component" value="Unassembled WGS sequence"/>
</dbReference>
<feature type="transmembrane region" description="Helical" evidence="3">
    <location>
        <begin position="98"/>
        <end position="118"/>
    </location>
</feature>
<reference evidence="5 6" key="1">
    <citation type="submission" date="2021-06" db="EMBL/GenBank/DDBJ databases">
        <authorList>
            <person name="Palmer J.M."/>
        </authorList>
    </citation>
    <scope>NUCLEOTIDE SEQUENCE [LARGE SCALE GENOMIC DNA]</scope>
    <source>
        <strain evidence="5 6">XC_2019</strain>
        <tissue evidence="5">Muscle</tissue>
    </source>
</reference>
<evidence type="ECO:0000313" key="5">
    <source>
        <dbReference type="EMBL" id="MEQ2216246.1"/>
    </source>
</evidence>
<dbReference type="SMART" id="SM00054">
    <property type="entry name" value="EFh"/>
    <property type="match status" value="1"/>
</dbReference>
<dbReference type="SUPFAM" id="SSF47473">
    <property type="entry name" value="EF-hand"/>
    <property type="match status" value="1"/>
</dbReference>
<evidence type="ECO:0000313" key="6">
    <source>
        <dbReference type="Proteomes" id="UP001434883"/>
    </source>
</evidence>
<keyword evidence="3" id="KW-1133">Transmembrane helix</keyword>